<keyword evidence="11" id="KW-0479">Metal-binding</keyword>
<dbReference type="Pfam" id="PF02253">
    <property type="entry name" value="PLA1"/>
    <property type="match status" value="1"/>
</dbReference>
<comment type="catalytic activity">
    <reaction evidence="1">
        <text>a 1,2-diacyl-sn-glycero-3-phosphocholine + H2O = a 2-acyl-sn-glycero-3-phosphocholine + a fatty acid + H(+)</text>
        <dbReference type="Rhea" id="RHEA:18689"/>
        <dbReference type="ChEBI" id="CHEBI:15377"/>
        <dbReference type="ChEBI" id="CHEBI:15378"/>
        <dbReference type="ChEBI" id="CHEBI:28868"/>
        <dbReference type="ChEBI" id="CHEBI:57643"/>
        <dbReference type="ChEBI" id="CHEBI:57875"/>
        <dbReference type="EC" id="3.1.1.32"/>
    </reaction>
</comment>
<keyword evidence="9" id="KW-1134">Transmembrane beta strand</keyword>
<dbReference type="PRINTS" id="PR01486">
    <property type="entry name" value="PHPHLIPASEA1"/>
</dbReference>
<evidence type="ECO:0000256" key="14">
    <source>
        <dbReference type="ARBA" id="ARBA00022837"/>
    </source>
</evidence>
<comment type="similarity">
    <text evidence="5">Belongs to the phospholipase A1 family.</text>
</comment>
<gene>
    <name evidence="21" type="ORF">I5M32_00175</name>
</gene>
<feature type="signal peptide" evidence="20">
    <location>
        <begin position="1"/>
        <end position="19"/>
    </location>
</feature>
<comment type="subunit">
    <text evidence="6">Homodimer; dimerization is reversible, and the dimeric form is the active one.</text>
</comment>
<evidence type="ECO:0000256" key="20">
    <source>
        <dbReference type="SAM" id="SignalP"/>
    </source>
</evidence>
<comment type="catalytic activity">
    <reaction evidence="2">
        <text>a 1,2-diacyl-sn-glycero-3-phosphocholine + H2O = a 1-acyl-sn-glycero-3-phosphocholine + a fatty acid + H(+)</text>
        <dbReference type="Rhea" id="RHEA:15801"/>
        <dbReference type="ChEBI" id="CHEBI:15377"/>
        <dbReference type="ChEBI" id="CHEBI:15378"/>
        <dbReference type="ChEBI" id="CHEBI:28868"/>
        <dbReference type="ChEBI" id="CHEBI:57643"/>
        <dbReference type="ChEBI" id="CHEBI:58168"/>
        <dbReference type="EC" id="3.1.1.4"/>
    </reaction>
</comment>
<dbReference type="InterPro" id="IPR036541">
    <property type="entry name" value="PLipase_A1_sf"/>
</dbReference>
<evidence type="ECO:0000256" key="5">
    <source>
        <dbReference type="ARBA" id="ARBA00010525"/>
    </source>
</evidence>
<evidence type="ECO:0000256" key="17">
    <source>
        <dbReference type="ARBA" id="ARBA00023136"/>
    </source>
</evidence>
<keyword evidence="15" id="KW-0442">Lipid degradation</keyword>
<accession>A0ABS1BES4</accession>
<evidence type="ECO:0000256" key="15">
    <source>
        <dbReference type="ARBA" id="ARBA00022963"/>
    </source>
</evidence>
<evidence type="ECO:0000313" key="22">
    <source>
        <dbReference type="Proteomes" id="UP000660024"/>
    </source>
</evidence>
<reference evidence="21 22" key="1">
    <citation type="submission" date="2020-12" db="EMBL/GenBank/DDBJ databases">
        <title>Bacterial novel species Pedobacter sp. SD-b isolated from soil.</title>
        <authorList>
            <person name="Jung H.-Y."/>
        </authorList>
    </citation>
    <scope>NUCLEOTIDE SEQUENCE [LARGE SCALE GENOMIC DNA]</scope>
    <source>
        <strain evidence="21 22">SD-b</strain>
    </source>
</reference>
<evidence type="ECO:0000256" key="13">
    <source>
        <dbReference type="ARBA" id="ARBA00022801"/>
    </source>
</evidence>
<comment type="cofactor">
    <cofactor evidence="3">
        <name>Ca(2+)</name>
        <dbReference type="ChEBI" id="CHEBI:29108"/>
    </cofactor>
</comment>
<keyword evidence="17" id="KW-0472">Membrane</keyword>
<comment type="caution">
    <text evidence="21">The sequence shown here is derived from an EMBL/GenBank/DDBJ whole genome shotgun (WGS) entry which is preliminary data.</text>
</comment>
<dbReference type="EMBL" id="JAEHFY010000001">
    <property type="protein sequence ID" value="MBK0381359.1"/>
    <property type="molecule type" value="Genomic_DNA"/>
</dbReference>
<evidence type="ECO:0000256" key="18">
    <source>
        <dbReference type="ARBA" id="ARBA00023237"/>
    </source>
</evidence>
<dbReference type="RefSeq" id="WP_200583655.1">
    <property type="nucleotide sequence ID" value="NZ_JAEHFY010000001.1"/>
</dbReference>
<dbReference type="Proteomes" id="UP000660024">
    <property type="component" value="Unassembled WGS sequence"/>
</dbReference>
<evidence type="ECO:0000256" key="7">
    <source>
        <dbReference type="ARBA" id="ARBA00013179"/>
    </source>
</evidence>
<name>A0ABS1BES4_9SPHI</name>
<keyword evidence="16" id="KW-0443">Lipid metabolism</keyword>
<evidence type="ECO:0000256" key="8">
    <source>
        <dbReference type="ARBA" id="ARBA00013278"/>
    </source>
</evidence>
<evidence type="ECO:0000256" key="3">
    <source>
        <dbReference type="ARBA" id="ARBA00001913"/>
    </source>
</evidence>
<dbReference type="PANTHER" id="PTHR40457:SF1">
    <property type="entry name" value="PHOSPHOLIPASE A1"/>
    <property type="match status" value="1"/>
</dbReference>
<dbReference type="EC" id="3.1.1.32" evidence="7"/>
<keyword evidence="12 20" id="KW-0732">Signal</keyword>
<dbReference type="EC" id="3.1.1.4" evidence="8"/>
<protein>
    <recommendedName>
        <fullName evidence="19">Phosphatidylcholine 1-acylhydrolase</fullName>
        <ecNumber evidence="7">3.1.1.32</ecNumber>
        <ecNumber evidence="8">3.1.1.4</ecNumber>
    </recommendedName>
</protein>
<dbReference type="SUPFAM" id="SSF56931">
    <property type="entry name" value="Outer membrane phospholipase A (OMPLA)"/>
    <property type="match status" value="1"/>
</dbReference>
<evidence type="ECO:0000256" key="6">
    <source>
        <dbReference type="ARBA" id="ARBA00011702"/>
    </source>
</evidence>
<feature type="chain" id="PRO_5045362470" description="Phosphatidylcholine 1-acylhydrolase" evidence="20">
    <location>
        <begin position="20"/>
        <end position="293"/>
    </location>
</feature>
<evidence type="ECO:0000256" key="11">
    <source>
        <dbReference type="ARBA" id="ARBA00022723"/>
    </source>
</evidence>
<evidence type="ECO:0000256" key="2">
    <source>
        <dbReference type="ARBA" id="ARBA00001604"/>
    </source>
</evidence>
<keyword evidence="14" id="KW-0106">Calcium</keyword>
<dbReference type="PANTHER" id="PTHR40457">
    <property type="entry name" value="PHOSPHOLIPASE A1"/>
    <property type="match status" value="1"/>
</dbReference>
<evidence type="ECO:0000256" key="4">
    <source>
        <dbReference type="ARBA" id="ARBA00004571"/>
    </source>
</evidence>
<organism evidence="21 22">
    <name type="scientific">Pedobacter segetis</name>
    <dbReference type="NCBI Taxonomy" id="2793069"/>
    <lineage>
        <taxon>Bacteria</taxon>
        <taxon>Pseudomonadati</taxon>
        <taxon>Bacteroidota</taxon>
        <taxon>Sphingobacteriia</taxon>
        <taxon>Sphingobacteriales</taxon>
        <taxon>Sphingobacteriaceae</taxon>
        <taxon>Pedobacter</taxon>
    </lineage>
</organism>
<dbReference type="Gene3D" id="2.40.230.10">
    <property type="entry name" value="Phospholipase A1"/>
    <property type="match status" value="1"/>
</dbReference>
<comment type="subcellular location">
    <subcellularLocation>
        <location evidence="4">Cell outer membrane</location>
        <topology evidence="4">Multi-pass membrane protein</topology>
    </subcellularLocation>
</comment>
<evidence type="ECO:0000256" key="19">
    <source>
        <dbReference type="ARBA" id="ARBA00032375"/>
    </source>
</evidence>
<keyword evidence="10" id="KW-0812">Transmembrane</keyword>
<proteinExistence type="inferred from homology"/>
<evidence type="ECO:0000256" key="1">
    <source>
        <dbReference type="ARBA" id="ARBA00000111"/>
    </source>
</evidence>
<evidence type="ECO:0000256" key="10">
    <source>
        <dbReference type="ARBA" id="ARBA00022692"/>
    </source>
</evidence>
<sequence length="293" mass="34122">MKNLLFYTFFILSSLNVFCQEAKNDRYTRRTLSQEWELDPADKKGTFRITSYKQTYVTAGRWSSSPNKQPYSENPDFSAASPVDYNAREAKFQLSLKIKAIQGLFWGSADVWVAYTQKAHWQIYNTNISRAFRELNYEPEVILNFPLDLNLFGFKVKMAGIAFNHQSNGKDLPLSRSWNRIIFNTGFEGKHWQLALRPWIRLKDEEDENPLIVNYIGKGEAVVRYGFKKHQFMFLATSPFDNWKRGSCQLNYLYPISGKLNAQIQLFNGYGETLVDYNHKQFTAGLGISFSEW</sequence>
<evidence type="ECO:0000313" key="21">
    <source>
        <dbReference type="EMBL" id="MBK0381359.1"/>
    </source>
</evidence>
<keyword evidence="13" id="KW-0378">Hydrolase</keyword>
<keyword evidence="22" id="KW-1185">Reference proteome</keyword>
<evidence type="ECO:0000256" key="12">
    <source>
        <dbReference type="ARBA" id="ARBA00022729"/>
    </source>
</evidence>
<evidence type="ECO:0000256" key="9">
    <source>
        <dbReference type="ARBA" id="ARBA00022452"/>
    </source>
</evidence>
<dbReference type="InterPro" id="IPR003187">
    <property type="entry name" value="PLipase_A1"/>
</dbReference>
<keyword evidence="18" id="KW-0998">Cell outer membrane</keyword>
<evidence type="ECO:0000256" key="16">
    <source>
        <dbReference type="ARBA" id="ARBA00023098"/>
    </source>
</evidence>